<evidence type="ECO:0000313" key="2">
    <source>
        <dbReference type="EMBL" id="SVC68874.1"/>
    </source>
</evidence>
<proteinExistence type="predicted"/>
<gene>
    <name evidence="2" type="ORF">METZ01_LOCUS321728</name>
</gene>
<feature type="compositionally biased region" description="Low complexity" evidence="1">
    <location>
        <begin position="26"/>
        <end position="35"/>
    </location>
</feature>
<protein>
    <submittedName>
        <fullName evidence="2">Uncharacterized protein</fullName>
    </submittedName>
</protein>
<dbReference type="EMBL" id="UINC01105154">
    <property type="protein sequence ID" value="SVC68874.1"/>
    <property type="molecule type" value="Genomic_DNA"/>
</dbReference>
<organism evidence="2">
    <name type="scientific">marine metagenome</name>
    <dbReference type="NCBI Taxonomy" id="408172"/>
    <lineage>
        <taxon>unclassified sequences</taxon>
        <taxon>metagenomes</taxon>
        <taxon>ecological metagenomes</taxon>
    </lineage>
</organism>
<reference evidence="2" key="1">
    <citation type="submission" date="2018-05" db="EMBL/GenBank/DDBJ databases">
        <authorList>
            <person name="Lanie J.A."/>
            <person name="Ng W.-L."/>
            <person name="Kazmierczak K.M."/>
            <person name="Andrzejewski T.M."/>
            <person name="Davidsen T.M."/>
            <person name="Wayne K.J."/>
            <person name="Tettelin H."/>
            <person name="Glass J.I."/>
            <person name="Rusch D."/>
            <person name="Podicherti R."/>
            <person name="Tsui H.-C.T."/>
            <person name="Winkler M.E."/>
        </authorList>
    </citation>
    <scope>NUCLEOTIDE SEQUENCE</scope>
</reference>
<feature type="non-terminal residue" evidence="2">
    <location>
        <position position="1"/>
    </location>
</feature>
<feature type="region of interest" description="Disordered" evidence="1">
    <location>
        <begin position="1"/>
        <end position="48"/>
    </location>
</feature>
<name>A0A382P648_9ZZZZ</name>
<sequence>KDEAMMEQAPAFEGRFLAMTLTPPANSSNKKSQSKTQEDLQEKKVAKA</sequence>
<accession>A0A382P648</accession>
<feature type="compositionally biased region" description="Basic and acidic residues" evidence="1">
    <location>
        <begin position="36"/>
        <end position="48"/>
    </location>
</feature>
<dbReference type="AlphaFoldDB" id="A0A382P648"/>
<evidence type="ECO:0000256" key="1">
    <source>
        <dbReference type="SAM" id="MobiDB-lite"/>
    </source>
</evidence>